<protein>
    <submittedName>
        <fullName evidence="1">Uncharacterized protein</fullName>
    </submittedName>
</protein>
<dbReference type="Proteomes" id="UP000037035">
    <property type="component" value="Unassembled WGS sequence"/>
</dbReference>
<feature type="non-terminal residue" evidence="1">
    <location>
        <position position="1"/>
    </location>
</feature>
<evidence type="ECO:0000313" key="2">
    <source>
        <dbReference type="Proteomes" id="UP000037035"/>
    </source>
</evidence>
<dbReference type="OrthoDB" id="1915076at2759"/>
<name>A0A0L6VQP6_9BASI</name>
<dbReference type="AlphaFoldDB" id="A0A0L6VQP6"/>
<dbReference type="EMBL" id="LAVV01002889">
    <property type="protein sequence ID" value="KNZ62515.1"/>
    <property type="molecule type" value="Genomic_DNA"/>
</dbReference>
<sequence>YLLLAEILQPYISKVLDVESRGHCGFQVVSYCLERGQHENLAMQNELYHVTLLLCRAKQS</sequence>
<proteinExistence type="predicted"/>
<evidence type="ECO:0000313" key="1">
    <source>
        <dbReference type="EMBL" id="KNZ62515.1"/>
    </source>
</evidence>
<reference evidence="1 2" key="1">
    <citation type="submission" date="2015-08" db="EMBL/GenBank/DDBJ databases">
        <title>Next Generation Sequencing and Analysis of the Genome of Puccinia sorghi L Schw, the Causal Agent of Maize Common Rust.</title>
        <authorList>
            <person name="Rochi L."/>
            <person name="Burguener G."/>
            <person name="Darino M."/>
            <person name="Turjanski A."/>
            <person name="Kreff E."/>
            <person name="Dieguez M.J."/>
            <person name="Sacco F."/>
        </authorList>
    </citation>
    <scope>NUCLEOTIDE SEQUENCE [LARGE SCALE GENOMIC DNA]</scope>
    <source>
        <strain evidence="1 2">RO10H11247</strain>
    </source>
</reference>
<comment type="caution">
    <text evidence="1">The sequence shown here is derived from an EMBL/GenBank/DDBJ whole genome shotgun (WGS) entry which is preliminary data.</text>
</comment>
<organism evidence="1 2">
    <name type="scientific">Puccinia sorghi</name>
    <dbReference type="NCBI Taxonomy" id="27349"/>
    <lineage>
        <taxon>Eukaryota</taxon>
        <taxon>Fungi</taxon>
        <taxon>Dikarya</taxon>
        <taxon>Basidiomycota</taxon>
        <taxon>Pucciniomycotina</taxon>
        <taxon>Pucciniomycetes</taxon>
        <taxon>Pucciniales</taxon>
        <taxon>Pucciniaceae</taxon>
        <taxon>Puccinia</taxon>
    </lineage>
</organism>
<gene>
    <name evidence="1" type="ORF">VP01_12600g1</name>
</gene>
<accession>A0A0L6VQP6</accession>
<keyword evidence="2" id="KW-1185">Reference proteome</keyword>
<dbReference type="VEuPathDB" id="FungiDB:VP01_12600g1"/>